<dbReference type="AlphaFoldDB" id="A0A1W1VXX0"/>
<evidence type="ECO:0000313" key="12">
    <source>
        <dbReference type="EMBL" id="SMB98239.1"/>
    </source>
</evidence>
<dbReference type="InterPro" id="IPR047817">
    <property type="entry name" value="ABC2_TM_bact-type"/>
</dbReference>
<dbReference type="GO" id="GO:0043190">
    <property type="term" value="C:ATP-binding cassette (ABC) transporter complex"/>
    <property type="evidence" value="ECO:0007669"/>
    <property type="project" value="InterPro"/>
</dbReference>
<dbReference type="PANTHER" id="PTHR30413:SF10">
    <property type="entry name" value="CAPSULE POLYSACCHARIDE EXPORT INNER-MEMBRANE PROTEIN CTRC"/>
    <property type="match status" value="1"/>
</dbReference>
<evidence type="ECO:0000256" key="7">
    <source>
        <dbReference type="ARBA" id="ARBA00022903"/>
    </source>
</evidence>
<evidence type="ECO:0000256" key="3">
    <source>
        <dbReference type="ARBA" id="ARBA00022448"/>
    </source>
</evidence>
<feature type="transmembrane region" description="Helical" evidence="10">
    <location>
        <begin position="31"/>
        <end position="56"/>
    </location>
</feature>
<dbReference type="PANTHER" id="PTHR30413">
    <property type="entry name" value="INNER MEMBRANE TRANSPORT PERMEASE"/>
    <property type="match status" value="1"/>
</dbReference>
<evidence type="ECO:0000256" key="5">
    <source>
        <dbReference type="ARBA" id="ARBA00022597"/>
    </source>
</evidence>
<dbReference type="EMBL" id="LT838272">
    <property type="protein sequence ID" value="SMB98239.1"/>
    <property type="molecule type" value="Genomic_DNA"/>
</dbReference>
<keyword evidence="6 10" id="KW-0812">Transmembrane</keyword>
<feature type="transmembrane region" description="Helical" evidence="10">
    <location>
        <begin position="107"/>
        <end position="131"/>
    </location>
</feature>
<keyword evidence="4 10" id="KW-1003">Cell membrane</keyword>
<evidence type="ECO:0000256" key="1">
    <source>
        <dbReference type="ARBA" id="ARBA00004651"/>
    </source>
</evidence>
<keyword evidence="13" id="KW-1185">Reference proteome</keyword>
<sequence>MWGRLKEIYAYREMLLNLVAKELRARYKGSVLGFFWTFFNPLLMLIVYSIVFSFIMRSNIKNYAMFLFVALLPWNYLSNSILQGAASLVQNAGLIKKVYFPREVLPLSVVLANLVNYLLSLLILIPALLLFKVRLTSALLAFPLVLFTETLLVASLALLVSVGNVYFRDLEHITGVFMTIWFFLTPVLYPAEIVPSNVRKFFALNPAAPLIEAYRDIFFEGTWPDWGMLLYLALGYLLFFCISLLAFERWQRAVAEEV</sequence>
<keyword evidence="3 10" id="KW-0813">Transport</keyword>
<evidence type="ECO:0000313" key="13">
    <source>
        <dbReference type="Proteomes" id="UP000192569"/>
    </source>
</evidence>
<keyword evidence="9 10" id="KW-0472">Membrane</keyword>
<comment type="caution">
    <text evidence="10">Lacks conserved residue(s) required for the propagation of feature annotation.</text>
</comment>
<keyword evidence="8 10" id="KW-1133">Transmembrane helix</keyword>
<accession>A0A1W1VXX0</accession>
<protein>
    <recommendedName>
        <fullName evidence="10">Transport permease protein</fullName>
    </recommendedName>
</protein>
<feature type="transmembrane region" description="Helical" evidence="10">
    <location>
        <begin position="228"/>
        <end position="247"/>
    </location>
</feature>
<feature type="domain" description="ABC transmembrane type-2" evidence="11">
    <location>
        <begin position="32"/>
        <end position="250"/>
    </location>
</feature>
<evidence type="ECO:0000256" key="8">
    <source>
        <dbReference type="ARBA" id="ARBA00022989"/>
    </source>
</evidence>
<evidence type="ECO:0000256" key="4">
    <source>
        <dbReference type="ARBA" id="ARBA00022475"/>
    </source>
</evidence>
<organism evidence="12 13">
    <name type="scientific">Thermanaeromonas toyohensis ToBE</name>
    <dbReference type="NCBI Taxonomy" id="698762"/>
    <lineage>
        <taxon>Bacteria</taxon>
        <taxon>Bacillati</taxon>
        <taxon>Bacillota</taxon>
        <taxon>Clostridia</taxon>
        <taxon>Neomoorellales</taxon>
        <taxon>Neomoorellaceae</taxon>
        <taxon>Thermanaeromonas</taxon>
    </lineage>
</organism>
<dbReference type="PROSITE" id="PS51012">
    <property type="entry name" value="ABC_TM2"/>
    <property type="match status" value="1"/>
</dbReference>
<gene>
    <name evidence="12" type="ORF">SAMN00808754_2218</name>
</gene>
<dbReference type="OrthoDB" id="9786910at2"/>
<evidence type="ECO:0000256" key="6">
    <source>
        <dbReference type="ARBA" id="ARBA00022692"/>
    </source>
</evidence>
<proteinExistence type="inferred from homology"/>
<dbReference type="PIRSF" id="PIRSF006648">
    <property type="entry name" value="DrrB"/>
    <property type="match status" value="1"/>
</dbReference>
<keyword evidence="7" id="KW-0972">Capsule biogenesis/degradation</keyword>
<dbReference type="InterPro" id="IPR013525">
    <property type="entry name" value="ABC2_TM"/>
</dbReference>
<dbReference type="Pfam" id="PF01061">
    <property type="entry name" value="ABC2_membrane"/>
    <property type="match status" value="1"/>
</dbReference>
<feature type="transmembrane region" description="Helical" evidence="10">
    <location>
        <begin position="137"/>
        <end position="160"/>
    </location>
</feature>
<evidence type="ECO:0000256" key="10">
    <source>
        <dbReference type="RuleBase" id="RU361157"/>
    </source>
</evidence>
<comment type="similarity">
    <text evidence="2 10">Belongs to the ABC-2 integral membrane protein family.</text>
</comment>
<feature type="transmembrane region" description="Helical" evidence="10">
    <location>
        <begin position="172"/>
        <end position="191"/>
    </location>
</feature>
<evidence type="ECO:0000256" key="9">
    <source>
        <dbReference type="ARBA" id="ARBA00023136"/>
    </source>
</evidence>
<dbReference type="InterPro" id="IPR000412">
    <property type="entry name" value="ABC_2_transport"/>
</dbReference>
<dbReference type="STRING" id="698762.SAMN00808754_2218"/>
<name>A0A1W1VXX0_9FIRM</name>
<dbReference type="GO" id="GO:0140359">
    <property type="term" value="F:ABC-type transporter activity"/>
    <property type="evidence" value="ECO:0007669"/>
    <property type="project" value="InterPro"/>
</dbReference>
<keyword evidence="5" id="KW-0762">Sugar transport</keyword>
<dbReference type="Proteomes" id="UP000192569">
    <property type="component" value="Chromosome I"/>
</dbReference>
<dbReference type="RefSeq" id="WP_084667119.1">
    <property type="nucleotide sequence ID" value="NZ_LT838272.1"/>
</dbReference>
<evidence type="ECO:0000259" key="11">
    <source>
        <dbReference type="PROSITE" id="PS51012"/>
    </source>
</evidence>
<reference evidence="12 13" key="1">
    <citation type="submission" date="2017-04" db="EMBL/GenBank/DDBJ databases">
        <authorList>
            <person name="Afonso C.L."/>
            <person name="Miller P.J."/>
            <person name="Scott M.A."/>
            <person name="Spackman E."/>
            <person name="Goraichik I."/>
            <person name="Dimitrov K.M."/>
            <person name="Suarez D.L."/>
            <person name="Swayne D.E."/>
        </authorList>
    </citation>
    <scope>NUCLEOTIDE SEQUENCE [LARGE SCALE GENOMIC DNA]</scope>
    <source>
        <strain evidence="12 13">ToBE</strain>
    </source>
</reference>
<evidence type="ECO:0000256" key="2">
    <source>
        <dbReference type="ARBA" id="ARBA00007783"/>
    </source>
</evidence>
<comment type="subcellular location">
    <subcellularLocation>
        <location evidence="1 10">Cell membrane</location>
        <topology evidence="1 10">Multi-pass membrane protein</topology>
    </subcellularLocation>
</comment>
<dbReference type="GO" id="GO:0015920">
    <property type="term" value="P:lipopolysaccharide transport"/>
    <property type="evidence" value="ECO:0007669"/>
    <property type="project" value="TreeGrafter"/>
</dbReference>